<feature type="domain" description="Ricin B lectin" evidence="1">
    <location>
        <begin position="1"/>
        <end position="130"/>
    </location>
</feature>
<name>A0A9X6WUF9_BACCE</name>
<dbReference type="AlphaFoldDB" id="A0A9X6WUF9"/>
<dbReference type="Pfam" id="PF14200">
    <property type="entry name" value="RicinB_lectin_2"/>
    <property type="match status" value="2"/>
</dbReference>
<dbReference type="SMART" id="SM00458">
    <property type="entry name" value="RICIN"/>
    <property type="match status" value="1"/>
</dbReference>
<dbReference type="SUPFAM" id="SSF50370">
    <property type="entry name" value="Ricin B-like lectins"/>
    <property type="match status" value="1"/>
</dbReference>
<dbReference type="PROSITE" id="PS50231">
    <property type="entry name" value="RICIN_B_LECTIN"/>
    <property type="match status" value="1"/>
</dbReference>
<sequence>MRVAPKRRNRCRTPTSDGANIIQWSRNNGDGQRFLFFALDGGMYAIAAKNSGKVWDVNGGSTSDKANIAQFSWHGDTNQQWYTNNVSSDYEIINKNSGKVADVSGGSTSDGANISQFSRHNGNNQKWSFKAVESTPLPAVLNTKPLPDIPKYTSSPNEVLPAQTIPVITATALLPCIMVEDNRWDYRDKIQSSPYYNFVKEQYWERVES</sequence>
<dbReference type="CDD" id="cd00161">
    <property type="entry name" value="beta-trefoil_Ricin-like"/>
    <property type="match status" value="1"/>
</dbReference>
<protein>
    <recommendedName>
        <fullName evidence="1">Ricin B lectin domain-containing protein</fullName>
    </recommendedName>
</protein>
<gene>
    <name evidence="2" type="ORF">COI98_30795</name>
</gene>
<evidence type="ECO:0000313" key="2">
    <source>
        <dbReference type="EMBL" id="PFK05550.1"/>
    </source>
</evidence>
<evidence type="ECO:0000313" key="3">
    <source>
        <dbReference type="Proteomes" id="UP000224413"/>
    </source>
</evidence>
<comment type="caution">
    <text evidence="2">The sequence shown here is derived from an EMBL/GenBank/DDBJ whole genome shotgun (WGS) entry which is preliminary data.</text>
</comment>
<organism evidence="2 3">
    <name type="scientific">Bacillus cereus</name>
    <dbReference type="NCBI Taxonomy" id="1396"/>
    <lineage>
        <taxon>Bacteria</taxon>
        <taxon>Bacillati</taxon>
        <taxon>Bacillota</taxon>
        <taxon>Bacilli</taxon>
        <taxon>Bacillales</taxon>
        <taxon>Bacillaceae</taxon>
        <taxon>Bacillus</taxon>
        <taxon>Bacillus cereus group</taxon>
    </lineage>
</organism>
<reference evidence="2 3" key="1">
    <citation type="submission" date="2017-09" db="EMBL/GenBank/DDBJ databases">
        <title>Large-scale bioinformatics analysis of Bacillus genomes uncovers conserved roles of natural products in bacterial physiology.</title>
        <authorList>
            <consortium name="Agbiome Team Llc"/>
            <person name="Bleich R.M."/>
            <person name="Grubbs K.J."/>
            <person name="Santa Maria K.C."/>
            <person name="Allen S.E."/>
            <person name="Farag S."/>
            <person name="Shank E.A."/>
            <person name="Bowers A."/>
        </authorList>
    </citation>
    <scope>NUCLEOTIDE SEQUENCE [LARGE SCALE GENOMIC DNA]</scope>
    <source>
        <strain evidence="2 3">AFS083741</strain>
    </source>
</reference>
<dbReference type="InterPro" id="IPR000772">
    <property type="entry name" value="Ricin_B_lectin"/>
</dbReference>
<dbReference type="InterPro" id="IPR035992">
    <property type="entry name" value="Ricin_B-like_lectins"/>
</dbReference>
<feature type="non-terminal residue" evidence="2">
    <location>
        <position position="209"/>
    </location>
</feature>
<dbReference type="Gene3D" id="2.80.10.50">
    <property type="match status" value="2"/>
</dbReference>
<proteinExistence type="predicted"/>
<dbReference type="Proteomes" id="UP000224413">
    <property type="component" value="Unassembled WGS sequence"/>
</dbReference>
<accession>A0A9X6WUF9</accession>
<dbReference type="EMBL" id="NUWJ01000371">
    <property type="protein sequence ID" value="PFK05550.1"/>
    <property type="molecule type" value="Genomic_DNA"/>
</dbReference>
<evidence type="ECO:0000259" key="1">
    <source>
        <dbReference type="SMART" id="SM00458"/>
    </source>
</evidence>